<proteinExistence type="predicted"/>
<dbReference type="EMBL" id="HACM01004796">
    <property type="protein sequence ID" value="CRZ05238.1"/>
    <property type="molecule type" value="Transcribed_RNA"/>
</dbReference>
<organism evidence="1">
    <name type="scientific">Spongospora subterranea</name>
    <dbReference type="NCBI Taxonomy" id="70186"/>
    <lineage>
        <taxon>Eukaryota</taxon>
        <taxon>Sar</taxon>
        <taxon>Rhizaria</taxon>
        <taxon>Endomyxa</taxon>
        <taxon>Phytomyxea</taxon>
        <taxon>Plasmodiophorida</taxon>
        <taxon>Plasmodiophoridae</taxon>
        <taxon>Spongospora</taxon>
    </lineage>
</organism>
<evidence type="ECO:0000313" key="1">
    <source>
        <dbReference type="EMBL" id="CRZ05238.1"/>
    </source>
</evidence>
<protein>
    <submittedName>
        <fullName evidence="1">Uncharacterized protein</fullName>
    </submittedName>
</protein>
<sequence length="104" mass="11636">SRSHIIPRFASRLSLQILSSMQSPSNIDYTFARRFLCAFHHMADPDNHHENFLSLSLAGTFAAFLYQYFQGQILCCHQLPGRGASGSFSHPSVADMGFVHSLHP</sequence>
<dbReference type="AlphaFoldDB" id="A0A0H5QTA6"/>
<name>A0A0H5QTA6_9EUKA</name>
<feature type="non-terminal residue" evidence="1">
    <location>
        <position position="1"/>
    </location>
</feature>
<feature type="non-terminal residue" evidence="1">
    <location>
        <position position="104"/>
    </location>
</feature>
<reference evidence="1" key="1">
    <citation type="submission" date="2015-04" db="EMBL/GenBank/DDBJ databases">
        <title>The genome sequence of the plant pathogenic Rhizarian Plasmodiophora brassicae reveals insights in its biotrophic life cycle and the origin of chitin synthesis.</title>
        <authorList>
            <person name="Schwelm A."/>
            <person name="Fogelqvist J."/>
            <person name="Knaust A."/>
            <person name="Julke S."/>
            <person name="Lilja T."/>
            <person name="Dhandapani V."/>
            <person name="Bonilla-Rosso G."/>
            <person name="Karlsson M."/>
            <person name="Shevchenko A."/>
            <person name="Choi S.R."/>
            <person name="Kim H.G."/>
            <person name="Park J.Y."/>
            <person name="Lim Y.P."/>
            <person name="Ludwig-Muller J."/>
            <person name="Dixelius C."/>
        </authorList>
    </citation>
    <scope>NUCLEOTIDE SEQUENCE</scope>
    <source>
        <tissue evidence="1">Potato root galls</tissue>
    </source>
</reference>
<accession>A0A0H5QTA6</accession>